<accession>A0A9P6DRD5</accession>
<sequence length="171" mass="19056">MNITHILGGSFLGNLLNALCLGVLTVQTSSYYRAFPNDRRPVKLVVAVLWTLEAFQLACGTQSLYWESSMVQINAVCASVTVQTFFAHRVYSLSANLYLGALVQVLVMVQFGFGAAYGIMLNTVNIKVIFKEYRWVAMSWMTTQAIADIVIATSLCLLLRHRRTGSQKCVY</sequence>
<evidence type="ECO:0000313" key="3">
    <source>
        <dbReference type="Proteomes" id="UP000886523"/>
    </source>
</evidence>
<keyword evidence="3" id="KW-1185">Reference proteome</keyword>
<evidence type="ECO:0000313" key="2">
    <source>
        <dbReference type="EMBL" id="KAF9512076.1"/>
    </source>
</evidence>
<dbReference type="PANTHER" id="PTHR40465:SF1">
    <property type="entry name" value="DUF6534 DOMAIN-CONTAINING PROTEIN"/>
    <property type="match status" value="1"/>
</dbReference>
<reference evidence="2" key="1">
    <citation type="journal article" date="2020" name="Nat. Commun.">
        <title>Large-scale genome sequencing of mycorrhizal fungi provides insights into the early evolution of symbiotic traits.</title>
        <authorList>
            <person name="Miyauchi S."/>
            <person name="Kiss E."/>
            <person name="Kuo A."/>
            <person name="Drula E."/>
            <person name="Kohler A."/>
            <person name="Sanchez-Garcia M."/>
            <person name="Morin E."/>
            <person name="Andreopoulos B."/>
            <person name="Barry K.W."/>
            <person name="Bonito G."/>
            <person name="Buee M."/>
            <person name="Carver A."/>
            <person name="Chen C."/>
            <person name="Cichocki N."/>
            <person name="Clum A."/>
            <person name="Culley D."/>
            <person name="Crous P.W."/>
            <person name="Fauchery L."/>
            <person name="Girlanda M."/>
            <person name="Hayes R.D."/>
            <person name="Keri Z."/>
            <person name="LaButti K."/>
            <person name="Lipzen A."/>
            <person name="Lombard V."/>
            <person name="Magnuson J."/>
            <person name="Maillard F."/>
            <person name="Murat C."/>
            <person name="Nolan M."/>
            <person name="Ohm R.A."/>
            <person name="Pangilinan J."/>
            <person name="Pereira M.F."/>
            <person name="Perotto S."/>
            <person name="Peter M."/>
            <person name="Pfister S."/>
            <person name="Riley R."/>
            <person name="Sitrit Y."/>
            <person name="Stielow J.B."/>
            <person name="Szollosi G."/>
            <person name="Zifcakova L."/>
            <person name="Stursova M."/>
            <person name="Spatafora J.W."/>
            <person name="Tedersoo L."/>
            <person name="Vaario L.M."/>
            <person name="Yamada A."/>
            <person name="Yan M."/>
            <person name="Wang P."/>
            <person name="Xu J."/>
            <person name="Bruns T."/>
            <person name="Baldrian P."/>
            <person name="Vilgalys R."/>
            <person name="Dunand C."/>
            <person name="Henrissat B."/>
            <person name="Grigoriev I.V."/>
            <person name="Hibbett D."/>
            <person name="Nagy L.G."/>
            <person name="Martin F.M."/>
        </authorList>
    </citation>
    <scope>NUCLEOTIDE SEQUENCE</scope>
    <source>
        <strain evidence="2">UP504</strain>
    </source>
</reference>
<feature type="transmembrane region" description="Helical" evidence="1">
    <location>
        <begin position="98"/>
        <end position="120"/>
    </location>
</feature>
<comment type="caution">
    <text evidence="2">The sequence shown here is derived from an EMBL/GenBank/DDBJ whole genome shotgun (WGS) entry which is preliminary data.</text>
</comment>
<dbReference type="EMBL" id="MU128991">
    <property type="protein sequence ID" value="KAF9512076.1"/>
    <property type="molecule type" value="Genomic_DNA"/>
</dbReference>
<feature type="transmembrane region" description="Helical" evidence="1">
    <location>
        <begin position="44"/>
        <end position="65"/>
    </location>
</feature>
<proteinExistence type="predicted"/>
<dbReference type="Proteomes" id="UP000886523">
    <property type="component" value="Unassembled WGS sequence"/>
</dbReference>
<keyword evidence="1" id="KW-0472">Membrane</keyword>
<feature type="transmembrane region" description="Helical" evidence="1">
    <location>
        <begin position="12"/>
        <end position="32"/>
    </location>
</feature>
<name>A0A9P6DRD5_9AGAM</name>
<organism evidence="2 3">
    <name type="scientific">Hydnum rufescens UP504</name>
    <dbReference type="NCBI Taxonomy" id="1448309"/>
    <lineage>
        <taxon>Eukaryota</taxon>
        <taxon>Fungi</taxon>
        <taxon>Dikarya</taxon>
        <taxon>Basidiomycota</taxon>
        <taxon>Agaricomycotina</taxon>
        <taxon>Agaricomycetes</taxon>
        <taxon>Cantharellales</taxon>
        <taxon>Hydnaceae</taxon>
        <taxon>Hydnum</taxon>
    </lineage>
</organism>
<keyword evidence="1" id="KW-1133">Transmembrane helix</keyword>
<dbReference type="OrthoDB" id="2535105at2759"/>
<keyword evidence="1" id="KW-0812">Transmembrane</keyword>
<evidence type="ECO:0000256" key="1">
    <source>
        <dbReference type="SAM" id="Phobius"/>
    </source>
</evidence>
<dbReference type="AlphaFoldDB" id="A0A9P6DRD5"/>
<gene>
    <name evidence="2" type="ORF">BS47DRAFT_1106378</name>
</gene>
<dbReference type="PANTHER" id="PTHR40465">
    <property type="entry name" value="CHROMOSOME 1, WHOLE GENOME SHOTGUN SEQUENCE"/>
    <property type="match status" value="1"/>
</dbReference>
<feature type="transmembrane region" description="Helical" evidence="1">
    <location>
        <begin position="140"/>
        <end position="159"/>
    </location>
</feature>
<protein>
    <submittedName>
        <fullName evidence="2">Uncharacterized protein</fullName>
    </submittedName>
</protein>